<keyword evidence="4" id="KW-1185">Reference proteome</keyword>
<reference evidence="4" key="1">
    <citation type="submission" date="2017-03" db="EMBL/GenBank/DDBJ databases">
        <title>Phytopthora megakarya and P. palmivora, two closely related causual agents of cacao black pod achieved similar genome size and gene model numbers by different mechanisms.</title>
        <authorList>
            <person name="Ali S."/>
            <person name="Shao J."/>
            <person name="Larry D.J."/>
            <person name="Kronmiller B."/>
            <person name="Shen D."/>
            <person name="Strem M.D."/>
            <person name="Melnick R.L."/>
            <person name="Guiltinan M.J."/>
            <person name="Tyler B.M."/>
            <person name="Meinhardt L.W."/>
            <person name="Bailey B.A."/>
        </authorList>
    </citation>
    <scope>NUCLEOTIDE SEQUENCE [LARGE SCALE GENOMIC DNA]</scope>
    <source>
        <strain evidence="4">zdho120</strain>
    </source>
</reference>
<dbReference type="AlphaFoldDB" id="A0A225V848"/>
<name>A0A225V848_9STRA</name>
<feature type="coiled-coil region" evidence="1">
    <location>
        <begin position="41"/>
        <end position="75"/>
    </location>
</feature>
<accession>A0A225V848</accession>
<protein>
    <recommendedName>
        <fullName evidence="5">M96 mating-specific protein</fullName>
    </recommendedName>
</protein>
<evidence type="ECO:0000256" key="2">
    <source>
        <dbReference type="SAM" id="MobiDB-lite"/>
    </source>
</evidence>
<evidence type="ECO:0000313" key="4">
    <source>
        <dbReference type="Proteomes" id="UP000198211"/>
    </source>
</evidence>
<feature type="region of interest" description="Disordered" evidence="2">
    <location>
        <begin position="1"/>
        <end position="35"/>
    </location>
</feature>
<feature type="compositionally biased region" description="Basic and acidic residues" evidence="2">
    <location>
        <begin position="16"/>
        <end position="25"/>
    </location>
</feature>
<sequence>MKSKASGPSNAVPSDSSRRGAKRDPSLVLPGLTKSGKKKRVRRIQIELPILRQQVQELELKLTRLQLQKASKTCQQQDGKKYSCTTEGATSRRLHLQKASKTFQQQDGKKYSSVWNSVAERQLKERLRVEQQQLGLKDSCKQWMQYSTELQELFTKFEECREDMVKRMNGRKQHKFWTFADDDSEIFSDQMLVITKLYLNSRLHQRPCRTMNVGSELAMAKDIPRLEPSVEAGIVFNSHSGVLLPFPLKVVSEAYWKFFRFDQKEVTVVNGLVVDNRYVQSVTYTRSFTARSDHGGVKSEGQGKYMCQKYVSEDGVELMWSGVMDIAEYGGVKFQGMQLHKRGSIRLRPVLREGPGNQSTSTIVETNFETIPLFDDSVTDQVYQVQIFNAVLNSSYNQMSAMFSQMVSELLLKEDWRATFQRDKLES</sequence>
<organism evidence="3 4">
    <name type="scientific">Phytophthora megakarya</name>
    <dbReference type="NCBI Taxonomy" id="4795"/>
    <lineage>
        <taxon>Eukaryota</taxon>
        <taxon>Sar</taxon>
        <taxon>Stramenopiles</taxon>
        <taxon>Oomycota</taxon>
        <taxon>Peronosporomycetes</taxon>
        <taxon>Peronosporales</taxon>
        <taxon>Peronosporaceae</taxon>
        <taxon>Phytophthora</taxon>
    </lineage>
</organism>
<dbReference type="Proteomes" id="UP000198211">
    <property type="component" value="Unassembled WGS sequence"/>
</dbReference>
<comment type="caution">
    <text evidence="3">The sequence shown here is derived from an EMBL/GenBank/DDBJ whole genome shotgun (WGS) entry which is preliminary data.</text>
</comment>
<evidence type="ECO:0000256" key="1">
    <source>
        <dbReference type="SAM" id="Coils"/>
    </source>
</evidence>
<proteinExistence type="predicted"/>
<gene>
    <name evidence="3" type="ORF">PHMEG_00027041</name>
</gene>
<feature type="compositionally biased region" description="Polar residues" evidence="2">
    <location>
        <begin position="1"/>
        <end position="15"/>
    </location>
</feature>
<dbReference type="EMBL" id="NBNE01006771">
    <property type="protein sequence ID" value="OWZ01545.1"/>
    <property type="molecule type" value="Genomic_DNA"/>
</dbReference>
<keyword evidence="1" id="KW-0175">Coiled coil</keyword>
<evidence type="ECO:0000313" key="3">
    <source>
        <dbReference type="EMBL" id="OWZ01545.1"/>
    </source>
</evidence>
<evidence type="ECO:0008006" key="5">
    <source>
        <dbReference type="Google" id="ProtNLM"/>
    </source>
</evidence>
<dbReference type="OrthoDB" id="127644at2759"/>